<sequence>MIEWVDPVILGLGLVVAVGAFVQSSIGFGIAVVSAPFVVVLRPDLMPTSMLVCAFVLPVLQLASGPREILWRPLGWAVGARLAVTPLGVWLVASTSTDAIALAVGILILVTVIASVVAVDIRLTRGSGWGPARSAGSPEPPLPSAGPSSRSSCGTSRPTGSGPPLPSSSSLDRRWRSAASPRPGPRRGTSSSRGRRGFPSSSRGHLVAGPVRRRLPATAVRRGVLVFCVVASVGVIGRTLLL</sequence>
<gene>
    <name evidence="1" type="ORF">LP422_11395</name>
</gene>
<dbReference type="Proteomes" id="UP001059663">
    <property type="component" value="Chromosome"/>
</dbReference>
<organism evidence="1 2">
    <name type="scientific">Janibacter limosus</name>
    <dbReference type="NCBI Taxonomy" id="53458"/>
    <lineage>
        <taxon>Bacteria</taxon>
        <taxon>Bacillati</taxon>
        <taxon>Actinomycetota</taxon>
        <taxon>Actinomycetes</taxon>
        <taxon>Micrococcales</taxon>
        <taxon>Intrasporangiaceae</taxon>
        <taxon>Janibacter</taxon>
    </lineage>
</organism>
<dbReference type="EMBL" id="CP087977">
    <property type="protein sequence ID" value="UUZ43584.1"/>
    <property type="molecule type" value="Genomic_DNA"/>
</dbReference>
<protein>
    <submittedName>
        <fullName evidence="1">Sulfite exporter TauE/SafE family protein</fullName>
    </submittedName>
</protein>
<evidence type="ECO:0000313" key="2">
    <source>
        <dbReference type="Proteomes" id="UP001059663"/>
    </source>
</evidence>
<proteinExistence type="predicted"/>
<evidence type="ECO:0000313" key="1">
    <source>
        <dbReference type="EMBL" id="UUZ43584.1"/>
    </source>
</evidence>
<name>A0AC61U0P8_9MICO</name>
<reference evidence="1" key="1">
    <citation type="submission" date="2021-11" db="EMBL/GenBank/DDBJ databases">
        <title>Study of the species diversity of bacterial strains isolated from a unique natural object - Shulgan-Tash cave (Bashkiria).</title>
        <authorList>
            <person name="Sazanova A.L."/>
            <person name="Chirak E.R."/>
            <person name="Safronova V.I."/>
        </authorList>
    </citation>
    <scope>NUCLEOTIDE SEQUENCE</scope>
    <source>
        <strain evidence="1">P1</strain>
    </source>
</reference>
<accession>A0AC61U0P8</accession>